<evidence type="ECO:0000313" key="2">
    <source>
        <dbReference type="EMBL" id="MCC2616932.1"/>
    </source>
</evidence>
<dbReference type="Proteomes" id="UP001520878">
    <property type="component" value="Unassembled WGS sequence"/>
</dbReference>
<dbReference type="Gene3D" id="1.10.8.1180">
    <property type="match status" value="1"/>
</dbReference>
<dbReference type="RefSeq" id="WP_229160762.1">
    <property type="nucleotide sequence ID" value="NZ_JAJEWP010000003.1"/>
</dbReference>
<proteinExistence type="predicted"/>
<dbReference type="Pfam" id="PF17948">
    <property type="entry name" value="DnaT"/>
    <property type="match status" value="1"/>
</dbReference>
<protein>
    <submittedName>
        <fullName evidence="2">Flavodoxin</fullName>
    </submittedName>
</protein>
<keyword evidence="3" id="KW-1185">Reference proteome</keyword>
<dbReference type="InterPro" id="IPR040480">
    <property type="entry name" value="DnaT_DNA_bind"/>
</dbReference>
<accession>A0ABS8G8M6</accession>
<reference evidence="2 3" key="1">
    <citation type="submission" date="2021-10" db="EMBL/GenBank/DDBJ databases">
        <title>Draft genome of Aestuariibacter halophilus JC2043.</title>
        <authorList>
            <person name="Emsley S.A."/>
            <person name="Pfannmuller K.M."/>
            <person name="Ushijima B."/>
            <person name="Saw J.H."/>
            <person name="Videau P."/>
        </authorList>
    </citation>
    <scope>NUCLEOTIDE SEQUENCE [LARGE SCALE GENOMIC DNA]</scope>
    <source>
        <strain evidence="2 3">JC2043</strain>
    </source>
</reference>
<comment type="caution">
    <text evidence="2">The sequence shown here is derived from an EMBL/GenBank/DDBJ whole genome shotgun (WGS) entry which is preliminary data.</text>
</comment>
<feature type="domain" description="DnaT DNA-binding" evidence="1">
    <location>
        <begin position="112"/>
        <end position="181"/>
    </location>
</feature>
<organism evidence="2 3">
    <name type="scientific">Fluctibacter halophilus</name>
    <dbReference type="NCBI Taxonomy" id="226011"/>
    <lineage>
        <taxon>Bacteria</taxon>
        <taxon>Pseudomonadati</taxon>
        <taxon>Pseudomonadota</taxon>
        <taxon>Gammaproteobacteria</taxon>
        <taxon>Alteromonadales</taxon>
        <taxon>Alteromonadaceae</taxon>
        <taxon>Fluctibacter</taxon>
    </lineage>
</organism>
<evidence type="ECO:0000313" key="3">
    <source>
        <dbReference type="Proteomes" id="UP001520878"/>
    </source>
</evidence>
<dbReference type="EMBL" id="JAJEWP010000003">
    <property type="protein sequence ID" value="MCC2616932.1"/>
    <property type="molecule type" value="Genomic_DNA"/>
</dbReference>
<name>A0ABS8G8M6_9ALTE</name>
<evidence type="ECO:0000259" key="1">
    <source>
        <dbReference type="Pfam" id="PF17948"/>
    </source>
</evidence>
<sequence length="214" mass="24392">MTGDEREALQQPISNAARTLYLLGLRPDHDPSSGYSAPIHYKTLLTLVNDAHFQVKLGRDINELLGELITAGLVALNESQSLEQSLNGQQVMLPLAQSPKDAFQQTHGNWHAMHREWQPEDSVFEDLATLVGLIDKAYSEHELGEFIAYWLGRPQMQFSPFQWTQKFVFQLRQKRLAYGAPRQQVGLQTVTTQAGIEVDDNARQLMEKYRKKEN</sequence>
<gene>
    <name evidence="2" type="ORF">LJ739_11835</name>
</gene>